<feature type="chain" id="PRO_5045336695" evidence="1">
    <location>
        <begin position="21"/>
        <end position="137"/>
    </location>
</feature>
<sequence>MRPLILVMALSLGLLGSADAATAVTTSNANLRRSPQATAAVVTVIPRNTALIVACNGDWCRTTYKGLGGYVSRSLTKAVTQSAPLATPQTRVTPAAPGNVYYANCTAVRAAGAAPIQRGAPGYRSGLDRDNDGQACE</sequence>
<evidence type="ECO:0000313" key="3">
    <source>
        <dbReference type="EMBL" id="MFB9992094.1"/>
    </source>
</evidence>
<dbReference type="RefSeq" id="WP_380008336.1">
    <property type="nucleotide sequence ID" value="NZ_JBHLYR010000030.1"/>
</dbReference>
<reference evidence="3 4" key="1">
    <citation type="submission" date="2024-09" db="EMBL/GenBank/DDBJ databases">
        <authorList>
            <person name="Sun Q."/>
            <person name="Mori K."/>
        </authorList>
    </citation>
    <scope>NUCLEOTIDE SEQUENCE [LARGE SCALE GENOMIC DNA]</scope>
    <source>
        <strain evidence="3 4">JCM 13503</strain>
    </source>
</reference>
<comment type="caution">
    <text evidence="3">The sequence shown here is derived from an EMBL/GenBank/DDBJ whole genome shotgun (WGS) entry which is preliminary data.</text>
</comment>
<dbReference type="Proteomes" id="UP001589733">
    <property type="component" value="Unassembled WGS sequence"/>
</dbReference>
<dbReference type="Pfam" id="PF08239">
    <property type="entry name" value="SH3_3"/>
    <property type="match status" value="1"/>
</dbReference>
<evidence type="ECO:0000313" key="4">
    <source>
        <dbReference type="Proteomes" id="UP001589733"/>
    </source>
</evidence>
<gene>
    <name evidence="3" type="ORF">ACFFLM_08995</name>
</gene>
<proteinExistence type="predicted"/>
<accession>A0ABV6AX58</accession>
<evidence type="ECO:0000256" key="1">
    <source>
        <dbReference type="SAM" id="SignalP"/>
    </source>
</evidence>
<evidence type="ECO:0000259" key="2">
    <source>
        <dbReference type="SMART" id="SM00894"/>
    </source>
</evidence>
<dbReference type="Pfam" id="PF05901">
    <property type="entry name" value="Excalibur"/>
    <property type="match status" value="1"/>
</dbReference>
<name>A0ABV6AX58_9DEIO</name>
<dbReference type="InterPro" id="IPR003646">
    <property type="entry name" value="SH3-like_bac-type"/>
</dbReference>
<keyword evidence="1" id="KW-0732">Signal</keyword>
<organism evidence="3 4">
    <name type="scientific">Deinococcus oregonensis</name>
    <dbReference type="NCBI Taxonomy" id="1805970"/>
    <lineage>
        <taxon>Bacteria</taxon>
        <taxon>Thermotogati</taxon>
        <taxon>Deinococcota</taxon>
        <taxon>Deinococci</taxon>
        <taxon>Deinococcales</taxon>
        <taxon>Deinococcaceae</taxon>
        <taxon>Deinococcus</taxon>
    </lineage>
</organism>
<feature type="domain" description="Excalibur calcium-binding" evidence="2">
    <location>
        <begin position="101"/>
        <end position="137"/>
    </location>
</feature>
<protein>
    <submittedName>
        <fullName evidence="3">Excalibur calcium-binding domain-containing protein</fullName>
    </submittedName>
</protein>
<dbReference type="SMART" id="SM00894">
    <property type="entry name" value="Excalibur"/>
    <property type="match status" value="1"/>
</dbReference>
<keyword evidence="4" id="KW-1185">Reference proteome</keyword>
<dbReference type="Gene3D" id="2.30.30.40">
    <property type="entry name" value="SH3 Domains"/>
    <property type="match status" value="1"/>
</dbReference>
<feature type="signal peptide" evidence="1">
    <location>
        <begin position="1"/>
        <end position="20"/>
    </location>
</feature>
<dbReference type="EMBL" id="JBHLYR010000030">
    <property type="protein sequence ID" value="MFB9992094.1"/>
    <property type="molecule type" value="Genomic_DNA"/>
</dbReference>
<dbReference type="InterPro" id="IPR008613">
    <property type="entry name" value="Excalibur_Ca-bd_domain"/>
</dbReference>